<gene>
    <name evidence="5" type="ORF">GCM10023147_09710</name>
</gene>
<dbReference type="InterPro" id="IPR050090">
    <property type="entry name" value="Tyrosine_recombinase_XerCD"/>
</dbReference>
<dbReference type="PANTHER" id="PTHR30349">
    <property type="entry name" value="PHAGE INTEGRASE-RELATED"/>
    <property type="match status" value="1"/>
</dbReference>
<keyword evidence="3" id="KW-0233">DNA recombination</keyword>
<reference evidence="6" key="1">
    <citation type="journal article" date="2019" name="Int. J. Syst. Evol. Microbiol.">
        <title>The Global Catalogue of Microorganisms (GCM) 10K type strain sequencing project: providing services to taxonomists for standard genome sequencing and annotation.</title>
        <authorList>
            <consortium name="The Broad Institute Genomics Platform"/>
            <consortium name="The Broad Institute Genome Sequencing Center for Infectious Disease"/>
            <person name="Wu L."/>
            <person name="Ma J."/>
        </authorList>
    </citation>
    <scope>NUCLEOTIDE SEQUENCE [LARGE SCALE GENOMIC DNA]</scope>
    <source>
        <strain evidence="6">JCM 17688</strain>
    </source>
</reference>
<dbReference type="InterPro" id="IPR002104">
    <property type="entry name" value="Integrase_catalytic"/>
</dbReference>
<proteinExistence type="inferred from homology"/>
<dbReference type="PANTHER" id="PTHR30349:SF64">
    <property type="entry name" value="PROPHAGE INTEGRASE INTD-RELATED"/>
    <property type="match status" value="1"/>
</dbReference>
<dbReference type="EMBL" id="BAABFR010000009">
    <property type="protein sequence ID" value="GAA4386433.1"/>
    <property type="molecule type" value="Genomic_DNA"/>
</dbReference>
<dbReference type="PROSITE" id="PS51898">
    <property type="entry name" value="TYR_RECOMBINASE"/>
    <property type="match status" value="1"/>
</dbReference>
<dbReference type="Gene3D" id="1.10.443.10">
    <property type="entry name" value="Intergrase catalytic core"/>
    <property type="match status" value="1"/>
</dbReference>
<sequence>MAHQQRRNRRAGVEDRWTKTVRDAQGNETRVPSARHGTGMRWLARYVDDDGAERTKSFARKTDAQVWIDGQTAALVTGTHVDPARAGITFAEFFREWSATQVWTASTRIGMEQAMAKVPFTAVPMSRLEERQIQAWVKAMADNGMQPSTIRQRVRQVRTVIRAAMRGRRRVLAYDPCESLKLPIVVNHMQIPAPAEVKYLLDEAPEDFRAAVALAAFAGTRDGEVRALKGTDVRFLQREVNIEWQYRRGEHGHELAPPKYGSIRVVPVTKRLTDIVAQHLAEQPGDDPGRWLFPGRKGMPASATYLTRRWSETRQGLDRRVRFHDLRHFYASGLIAAGCDVKTVQHALGHKSATMTLDTYGHLWPDGDDRARRAGDALAAQVLDVRAAAAAD</sequence>
<dbReference type="Proteomes" id="UP001500635">
    <property type="component" value="Unassembled WGS sequence"/>
</dbReference>
<dbReference type="CDD" id="cd01189">
    <property type="entry name" value="INT_ICEBs1_C_like"/>
    <property type="match status" value="1"/>
</dbReference>
<keyword evidence="6" id="KW-1185">Reference proteome</keyword>
<evidence type="ECO:0000259" key="4">
    <source>
        <dbReference type="PROSITE" id="PS51898"/>
    </source>
</evidence>
<feature type="domain" description="Tyr recombinase" evidence="4">
    <location>
        <begin position="187"/>
        <end position="376"/>
    </location>
</feature>
<dbReference type="RefSeq" id="WP_344991676.1">
    <property type="nucleotide sequence ID" value="NZ_BAABFR010000009.1"/>
</dbReference>
<name>A0ABP8J7J4_9ACTN</name>
<evidence type="ECO:0000256" key="2">
    <source>
        <dbReference type="ARBA" id="ARBA00023125"/>
    </source>
</evidence>
<protein>
    <submittedName>
        <fullName evidence="5">Site-specific integrase</fullName>
    </submittedName>
</protein>
<comment type="caution">
    <text evidence="5">The sequence shown here is derived from an EMBL/GenBank/DDBJ whole genome shotgun (WGS) entry which is preliminary data.</text>
</comment>
<dbReference type="InterPro" id="IPR011010">
    <property type="entry name" value="DNA_brk_join_enz"/>
</dbReference>
<dbReference type="InterPro" id="IPR010998">
    <property type="entry name" value="Integrase_recombinase_N"/>
</dbReference>
<comment type="similarity">
    <text evidence="1">Belongs to the 'phage' integrase family.</text>
</comment>
<evidence type="ECO:0000256" key="1">
    <source>
        <dbReference type="ARBA" id="ARBA00008857"/>
    </source>
</evidence>
<dbReference type="InterPro" id="IPR013762">
    <property type="entry name" value="Integrase-like_cat_sf"/>
</dbReference>
<dbReference type="SUPFAM" id="SSF56349">
    <property type="entry name" value="DNA breaking-rejoining enzymes"/>
    <property type="match status" value="1"/>
</dbReference>
<dbReference type="Gene3D" id="1.10.150.130">
    <property type="match status" value="1"/>
</dbReference>
<dbReference type="Pfam" id="PF00589">
    <property type="entry name" value="Phage_integrase"/>
    <property type="match status" value="1"/>
</dbReference>
<evidence type="ECO:0000313" key="6">
    <source>
        <dbReference type="Proteomes" id="UP001500635"/>
    </source>
</evidence>
<evidence type="ECO:0000256" key="3">
    <source>
        <dbReference type="ARBA" id="ARBA00023172"/>
    </source>
</evidence>
<organism evidence="5 6">
    <name type="scientific">Tsukamurella soli</name>
    <dbReference type="NCBI Taxonomy" id="644556"/>
    <lineage>
        <taxon>Bacteria</taxon>
        <taxon>Bacillati</taxon>
        <taxon>Actinomycetota</taxon>
        <taxon>Actinomycetes</taxon>
        <taxon>Mycobacteriales</taxon>
        <taxon>Tsukamurellaceae</taxon>
        <taxon>Tsukamurella</taxon>
    </lineage>
</organism>
<accession>A0ABP8J7J4</accession>
<keyword evidence="2" id="KW-0238">DNA-binding</keyword>
<evidence type="ECO:0000313" key="5">
    <source>
        <dbReference type="EMBL" id="GAA4386433.1"/>
    </source>
</evidence>